<comment type="caution">
    <text evidence="1">The sequence shown here is derived from an EMBL/GenBank/DDBJ whole genome shotgun (WGS) entry which is preliminary data.</text>
</comment>
<accession>A0ACC0EYT9</accession>
<sequence>LSFNRPESNNTFVHSLNLYIYISSKTLGKMRECLLLCTCLAAFSVHLQAQSLQHEKRGLGGMLGFGPPAQPSSSNPQATGPPRDPSAPVNGTCKALPLTRETWKTLNLDQYLQTYPGGDHLTVAQYAASKGTPNFECGVGNKCNANQLCYPVPAPDWYVLFAIQQWNVQTNTIIRALSYGVNFVQATISIILSALFPAMDPRMIQMAKLNFGVNAAFMMVSNTIFLDILTLFNSPQFGWNLFFNVLNNVINAASYGAAAFLPVPKEARHEGFAEWSHLADGLAVYEQKMIDGISAESHKILSSPISSKDGMADILKNGTYIAPLEQIFLPAVETALKNVTTALFLTRILRSMDAFVTIGSDVCNNKGPNGALEGDDKLSYCDTSGTMYNIVRVADDKKQKEDRSFPNAFVISNRLGFSTQFLTNASISCQQKYGGYEHFPWVNTTIPRDPTADCVVNLPVCDLRNRGDLHHTIKKHGIVAACRQIGLPI</sequence>
<protein>
    <submittedName>
        <fullName evidence="1">Uncharacterized protein</fullName>
    </submittedName>
</protein>
<dbReference type="Proteomes" id="UP001060170">
    <property type="component" value="Chromosome 1"/>
</dbReference>
<dbReference type="EMBL" id="CM045865">
    <property type="protein sequence ID" value="KAI7962924.1"/>
    <property type="molecule type" value="Genomic_DNA"/>
</dbReference>
<name>A0ACC0EYT9_9BASI</name>
<evidence type="ECO:0000313" key="2">
    <source>
        <dbReference type="Proteomes" id="UP001060170"/>
    </source>
</evidence>
<reference evidence="2" key="1">
    <citation type="journal article" date="2018" name="BMC Genomics">
        <title>Genomic insights into host adaptation between the wheat stripe rust pathogen (Puccinia striiformis f. sp. tritici) and the barley stripe rust pathogen (Puccinia striiformis f. sp. hordei).</title>
        <authorList>
            <person name="Xia C."/>
            <person name="Wang M."/>
            <person name="Yin C."/>
            <person name="Cornejo O.E."/>
            <person name="Hulbert S.H."/>
            <person name="Chen X."/>
        </authorList>
    </citation>
    <scope>NUCLEOTIDE SEQUENCE [LARGE SCALE GENOMIC DNA]</scope>
    <source>
        <strain evidence="2">93-210</strain>
    </source>
</reference>
<proteinExistence type="predicted"/>
<reference evidence="2" key="2">
    <citation type="journal article" date="2018" name="Mol. Plant Microbe Interact.">
        <title>Genome sequence resources for the wheat stripe rust pathogen (Puccinia striiformis f. sp. tritici) and the barley stripe rust pathogen (Puccinia striiformis f. sp. hordei).</title>
        <authorList>
            <person name="Xia C."/>
            <person name="Wang M."/>
            <person name="Yin C."/>
            <person name="Cornejo O.E."/>
            <person name="Hulbert S.H."/>
            <person name="Chen X."/>
        </authorList>
    </citation>
    <scope>NUCLEOTIDE SEQUENCE [LARGE SCALE GENOMIC DNA]</scope>
    <source>
        <strain evidence="2">93-210</strain>
    </source>
</reference>
<keyword evidence="2" id="KW-1185">Reference proteome</keyword>
<gene>
    <name evidence="1" type="ORF">MJO28_001018</name>
</gene>
<feature type="non-terminal residue" evidence="1">
    <location>
        <position position="1"/>
    </location>
</feature>
<organism evidence="1 2">
    <name type="scientific">Puccinia striiformis f. sp. tritici</name>
    <dbReference type="NCBI Taxonomy" id="168172"/>
    <lineage>
        <taxon>Eukaryota</taxon>
        <taxon>Fungi</taxon>
        <taxon>Dikarya</taxon>
        <taxon>Basidiomycota</taxon>
        <taxon>Pucciniomycotina</taxon>
        <taxon>Pucciniomycetes</taxon>
        <taxon>Pucciniales</taxon>
        <taxon>Pucciniaceae</taxon>
        <taxon>Puccinia</taxon>
    </lineage>
</organism>
<evidence type="ECO:0000313" key="1">
    <source>
        <dbReference type="EMBL" id="KAI7962924.1"/>
    </source>
</evidence>
<reference evidence="1 2" key="3">
    <citation type="journal article" date="2022" name="Microbiol. Spectr.">
        <title>Folding features and dynamics of 3D genome architecture in plant fungal pathogens.</title>
        <authorList>
            <person name="Xia C."/>
        </authorList>
    </citation>
    <scope>NUCLEOTIDE SEQUENCE [LARGE SCALE GENOMIC DNA]</scope>
    <source>
        <strain evidence="1 2">93-210</strain>
    </source>
</reference>